<feature type="domain" description="Bacteriophage T5 Orf172 DNA-binding" evidence="1">
    <location>
        <begin position="27"/>
        <end position="105"/>
    </location>
</feature>
<evidence type="ECO:0000259" key="1">
    <source>
        <dbReference type="Pfam" id="PF10544"/>
    </source>
</evidence>
<dbReference type="AlphaFoldDB" id="A0A6P3AYB9"/>
<dbReference type="Pfam" id="PF10544">
    <property type="entry name" value="T5orf172"/>
    <property type="match status" value="1"/>
</dbReference>
<dbReference type="Proteomes" id="UP000494274">
    <property type="component" value="Unassembled WGS sequence"/>
</dbReference>
<name>A0A6P3AYB9_BURL3</name>
<reference evidence="2 3" key="1">
    <citation type="submission" date="2019-09" db="EMBL/GenBank/DDBJ databases">
        <authorList>
            <person name="Depoorter E."/>
        </authorList>
    </citation>
    <scope>NUCLEOTIDE SEQUENCE [LARGE SCALE GENOMIC DNA]</scope>
    <source>
        <strain evidence="2">R-18112</strain>
    </source>
</reference>
<dbReference type="EMBL" id="CABVQI010000040">
    <property type="protein sequence ID" value="VWD51663.1"/>
    <property type="molecule type" value="Genomic_DNA"/>
</dbReference>
<sequence length="291" mass="32841">MTENGTTANRMNDNTQVTTDNLSESCYLYMLTHADGSVFKIGVANDIFARAAVFPQAVDYAKSCAARGTRAACYRAEGVLHRLLHRFRRRLDGDGGTEWFSIDGYDRARVLFDALRDDIGIGSLEAIPAPNAMVVQSDYFLLSREERACRRKERRRERNEAQYLENVRGVAMLEGAVATILERAQIRRYRATLFDGSLHVRGTKETLDAMNTLIKHGGFIHEYGGLNIFGRLHTRKQRSEHVPGFASLNVMWHHIDMQDAIFTADIRDRIVGVLEALFLEPIGHLLPVVTT</sequence>
<evidence type="ECO:0000313" key="2">
    <source>
        <dbReference type="EMBL" id="VWD51663.1"/>
    </source>
</evidence>
<organism evidence="2 3">
    <name type="scientific">Burkholderia lata (strain ATCC 17760 / DSM 23089 / LMG 22485 / NCIMB 9086 / R18194 / 383)</name>
    <dbReference type="NCBI Taxonomy" id="482957"/>
    <lineage>
        <taxon>Bacteria</taxon>
        <taxon>Pseudomonadati</taxon>
        <taxon>Pseudomonadota</taxon>
        <taxon>Betaproteobacteria</taxon>
        <taxon>Burkholderiales</taxon>
        <taxon>Burkholderiaceae</taxon>
        <taxon>Burkholderia</taxon>
        <taxon>Burkholderia cepacia complex</taxon>
    </lineage>
</organism>
<protein>
    <recommendedName>
        <fullName evidence="1">Bacteriophage T5 Orf172 DNA-binding domain-containing protein</fullName>
    </recommendedName>
</protein>
<evidence type="ECO:0000313" key="3">
    <source>
        <dbReference type="Proteomes" id="UP000494274"/>
    </source>
</evidence>
<accession>A0A6P3AYB9</accession>
<gene>
    <name evidence="2" type="ORF">BLA18112_07550</name>
</gene>
<dbReference type="InterPro" id="IPR018306">
    <property type="entry name" value="Phage_T5_Orf172_DNA-bd"/>
</dbReference>
<proteinExistence type="predicted"/>